<evidence type="ECO:0000313" key="3">
    <source>
        <dbReference type="Proteomes" id="UP000663828"/>
    </source>
</evidence>
<dbReference type="AlphaFoldDB" id="A0A814PMB5"/>
<dbReference type="EMBL" id="CAJNOR010001256">
    <property type="protein sequence ID" value="CAF1107881.1"/>
    <property type="molecule type" value="Genomic_DNA"/>
</dbReference>
<accession>A0A814PMB5</accession>
<name>A0A814PMB5_ADIRI</name>
<protein>
    <submittedName>
        <fullName evidence="2">Uncharacterized protein</fullName>
    </submittedName>
</protein>
<keyword evidence="3" id="KW-1185">Reference proteome</keyword>
<gene>
    <name evidence="2" type="ORF">XAT740_LOCUS18707</name>
</gene>
<comment type="caution">
    <text evidence="2">The sequence shown here is derived from an EMBL/GenBank/DDBJ whole genome shotgun (WGS) entry which is preliminary data.</text>
</comment>
<proteinExistence type="predicted"/>
<organism evidence="2 3">
    <name type="scientific">Adineta ricciae</name>
    <name type="common">Rotifer</name>
    <dbReference type="NCBI Taxonomy" id="249248"/>
    <lineage>
        <taxon>Eukaryota</taxon>
        <taxon>Metazoa</taxon>
        <taxon>Spiralia</taxon>
        <taxon>Gnathifera</taxon>
        <taxon>Rotifera</taxon>
        <taxon>Eurotatoria</taxon>
        <taxon>Bdelloidea</taxon>
        <taxon>Adinetida</taxon>
        <taxon>Adinetidae</taxon>
        <taxon>Adineta</taxon>
    </lineage>
</organism>
<evidence type="ECO:0000313" key="2">
    <source>
        <dbReference type="EMBL" id="CAF1107881.1"/>
    </source>
</evidence>
<evidence type="ECO:0000256" key="1">
    <source>
        <dbReference type="SAM" id="SignalP"/>
    </source>
</evidence>
<sequence length="230" mass="25757">MNSSLNLLILLLFSVPAVFCKRCSCYSDASLTNLPNATLYNNLTLQSCQCLFSQQNRSSFQYNSSDQTCYIFDADIASVDLRIAPGCKACFWNQTTTVYAPTSTITSSLPSPPINVSTSVQGNNYYTVETVYLTNYVTLTSLKIVITTPITLDANSPQIYGNYWSQGTNCTWMMTNTDIIATFYLIPGWTMAPSSWNYNLQFALTGTYRPTVNDTYRIQIDSFQTIDGHF</sequence>
<feature type="signal peptide" evidence="1">
    <location>
        <begin position="1"/>
        <end position="20"/>
    </location>
</feature>
<reference evidence="2" key="1">
    <citation type="submission" date="2021-02" db="EMBL/GenBank/DDBJ databases">
        <authorList>
            <person name="Nowell W R."/>
        </authorList>
    </citation>
    <scope>NUCLEOTIDE SEQUENCE</scope>
</reference>
<dbReference type="Proteomes" id="UP000663828">
    <property type="component" value="Unassembled WGS sequence"/>
</dbReference>
<keyword evidence="1" id="KW-0732">Signal</keyword>
<feature type="chain" id="PRO_5032932428" evidence="1">
    <location>
        <begin position="21"/>
        <end position="230"/>
    </location>
</feature>